<feature type="domain" description="Fibronectin type-III" evidence="2">
    <location>
        <begin position="612"/>
        <end position="695"/>
    </location>
</feature>
<dbReference type="RefSeq" id="WP_166693680.1">
    <property type="nucleotide sequence ID" value="NZ_WAEL01000010.1"/>
</dbReference>
<dbReference type="SMART" id="SM00060">
    <property type="entry name" value="FN3"/>
    <property type="match status" value="3"/>
</dbReference>
<organism evidence="3 4">
    <name type="scientific">Fibrivirga algicola</name>
    <dbReference type="NCBI Taxonomy" id="2950420"/>
    <lineage>
        <taxon>Bacteria</taxon>
        <taxon>Pseudomonadati</taxon>
        <taxon>Bacteroidota</taxon>
        <taxon>Cytophagia</taxon>
        <taxon>Cytophagales</taxon>
        <taxon>Spirosomataceae</taxon>
        <taxon>Fibrivirga</taxon>
    </lineage>
</organism>
<dbReference type="InterPro" id="IPR036116">
    <property type="entry name" value="FN3_sf"/>
</dbReference>
<dbReference type="InterPro" id="IPR003961">
    <property type="entry name" value="FN3_dom"/>
</dbReference>
<feature type="domain" description="Peptidase M12B" evidence="1">
    <location>
        <begin position="217"/>
        <end position="398"/>
    </location>
</feature>
<dbReference type="PANTHER" id="PTHR11905:SF159">
    <property type="entry name" value="ADAM METALLOPROTEASE"/>
    <property type="match status" value="1"/>
</dbReference>
<dbReference type="PROSITE" id="PS50853">
    <property type="entry name" value="FN3"/>
    <property type="match status" value="3"/>
</dbReference>
<dbReference type="EMBL" id="WAEL01000010">
    <property type="protein sequence ID" value="NID13015.1"/>
    <property type="molecule type" value="Genomic_DNA"/>
</dbReference>
<dbReference type="Pfam" id="PF18962">
    <property type="entry name" value="Por_Secre_tail"/>
    <property type="match status" value="1"/>
</dbReference>
<dbReference type="Gene3D" id="2.60.40.10">
    <property type="entry name" value="Immunoglobulins"/>
    <property type="match status" value="3"/>
</dbReference>
<proteinExistence type="predicted"/>
<gene>
    <name evidence="3" type="ORF">F7231_22780</name>
</gene>
<dbReference type="PANTHER" id="PTHR11905">
    <property type="entry name" value="ADAM A DISINTEGRIN AND METALLOPROTEASE DOMAIN"/>
    <property type="match status" value="1"/>
</dbReference>
<dbReference type="PROSITE" id="PS50215">
    <property type="entry name" value="ADAM_MEPRO"/>
    <property type="match status" value="1"/>
</dbReference>
<reference evidence="4" key="2">
    <citation type="submission" date="2023-07" db="EMBL/GenBank/DDBJ databases">
        <authorList>
            <person name="Jung D.-H."/>
        </authorList>
    </citation>
    <scope>NUCLEOTIDE SEQUENCE [LARGE SCALE GENOMIC DNA]</scope>
    <source>
        <strain evidence="4">JA-25</strain>
    </source>
</reference>
<name>A0ABX0QKL6_9BACT</name>
<dbReference type="Gene3D" id="3.40.390.10">
    <property type="entry name" value="Collagenase (Catalytic Domain)"/>
    <property type="match status" value="1"/>
</dbReference>
<dbReference type="InterPro" id="IPR013783">
    <property type="entry name" value="Ig-like_fold"/>
</dbReference>
<keyword evidence="4" id="KW-1185">Reference proteome</keyword>
<evidence type="ECO:0000313" key="4">
    <source>
        <dbReference type="Proteomes" id="UP000606008"/>
    </source>
</evidence>
<evidence type="ECO:0000259" key="2">
    <source>
        <dbReference type="PROSITE" id="PS50853"/>
    </source>
</evidence>
<evidence type="ECO:0000313" key="3">
    <source>
        <dbReference type="EMBL" id="NID13015.1"/>
    </source>
</evidence>
<accession>A0ABX0QKL6</accession>
<sequence length="790" mass="83772">MKHRFTRLHLVQWLLLSLLTVGLITPGFAQRGVAKWLNEVRPGHTFETETPFLGGTPYRQNQQTLSDGTLLRLNQGTLNRLINSPRPTMLLVLPVAGDTPLKLELARVDVTSDDFALGTLGVNSQQDIDYKGGVHYRGIVQGDENSAVSISLFDGELMGMIATAKGNYVLGKLGDKSDDHLLYNDKDLKVPSGFSCSAQDKDVPSGGRLGSSGIACKTVTVYFECDYQLYLDKGSNVTNVTNYVTGFFNQVATLYQNENIDIQISQINVYTSADPYVSYTTTSNVLSAFRTRTGTNYNGTLAHFLSTRSLGGGVAYLDVLCNKSYGFGVSQIYNSYQAVPTYSWTVEVVTHELGHNFGSNHTQWCGWTGGALDNCYTTEGGCPAGPAPTNGGTIMSYCHLTSTGINFVNGFGSQPGNVIRQRLVNASCVAATATGAGPTGLTTSGIGSASAIVNWVAVPNATQYSVEYKLSSSATWLSAGTTAAATLSISGLLSGQTYDWHVKADCSAFSATASFTTEGAGTCNAPINLVTTTLATTSATLAWSAVTGASSYTVQYKASSASAWTTIGPIISASQALTGLQAGTAYQWQVKANCSGYSAIVNFTTNATNCAAPTGLTTSNLLATSAGLSWTAIPGAANYTVQYKLSSAKKWTTSPATTSATYTLTGLTRSSIYQWKVKANCSAYSATVQFATPAALINQLADSGEISKNNGFLLYPNPVGPIMNAQVTNAEEVGGAATYSIYDAKGVLKLTQRMNRVSEQIDVSALPTGLYIIRMVGKSGRTISRQFIKQ</sequence>
<comment type="caution">
    <text evidence="3">The sequence shown here is derived from an EMBL/GenBank/DDBJ whole genome shotgun (WGS) entry which is preliminary data.</text>
</comment>
<dbReference type="SUPFAM" id="SSF55486">
    <property type="entry name" value="Metalloproteases ('zincins'), catalytic domain"/>
    <property type="match status" value="1"/>
</dbReference>
<feature type="domain" description="Fibronectin type-III" evidence="2">
    <location>
        <begin position="437"/>
        <end position="520"/>
    </location>
</feature>
<dbReference type="InterPro" id="IPR024079">
    <property type="entry name" value="MetalloPept_cat_dom_sf"/>
</dbReference>
<feature type="domain" description="Fibronectin type-III" evidence="2">
    <location>
        <begin position="525"/>
        <end position="608"/>
    </location>
</feature>
<dbReference type="NCBIfam" id="TIGR04183">
    <property type="entry name" value="Por_Secre_tail"/>
    <property type="match status" value="1"/>
</dbReference>
<dbReference type="CDD" id="cd00063">
    <property type="entry name" value="FN3"/>
    <property type="match status" value="3"/>
</dbReference>
<dbReference type="Proteomes" id="UP000606008">
    <property type="component" value="Unassembled WGS sequence"/>
</dbReference>
<dbReference type="InterPro" id="IPR026444">
    <property type="entry name" value="Secre_tail"/>
</dbReference>
<reference evidence="4" key="1">
    <citation type="submission" date="2019-09" db="EMBL/GenBank/DDBJ databases">
        <authorList>
            <person name="Jung D.-H."/>
        </authorList>
    </citation>
    <scope>NUCLEOTIDE SEQUENCE [LARGE SCALE GENOMIC DNA]</scope>
    <source>
        <strain evidence="4">JA-25</strain>
    </source>
</reference>
<dbReference type="Pfam" id="PF00041">
    <property type="entry name" value="fn3"/>
    <property type="match status" value="2"/>
</dbReference>
<evidence type="ECO:0000259" key="1">
    <source>
        <dbReference type="PROSITE" id="PS50215"/>
    </source>
</evidence>
<dbReference type="Pfam" id="PF13688">
    <property type="entry name" value="Reprolysin_5"/>
    <property type="match status" value="1"/>
</dbReference>
<dbReference type="SUPFAM" id="SSF49265">
    <property type="entry name" value="Fibronectin type III"/>
    <property type="match status" value="2"/>
</dbReference>
<protein>
    <submittedName>
        <fullName evidence="3">T9SS type A sorting domain-containing protein</fullName>
    </submittedName>
</protein>
<dbReference type="InterPro" id="IPR001590">
    <property type="entry name" value="Peptidase_M12B"/>
</dbReference>